<accession>A0A821LJ05</accession>
<feature type="non-terminal residue" evidence="2">
    <location>
        <position position="1"/>
    </location>
</feature>
<organism evidence="2 3">
    <name type="scientific">Rotaria magnacalcarata</name>
    <dbReference type="NCBI Taxonomy" id="392030"/>
    <lineage>
        <taxon>Eukaryota</taxon>
        <taxon>Metazoa</taxon>
        <taxon>Spiralia</taxon>
        <taxon>Gnathifera</taxon>
        <taxon>Rotifera</taxon>
        <taxon>Eurotatoria</taxon>
        <taxon>Bdelloidea</taxon>
        <taxon>Philodinida</taxon>
        <taxon>Philodinidae</taxon>
        <taxon>Rotaria</taxon>
    </lineage>
</organism>
<feature type="region of interest" description="Disordered" evidence="1">
    <location>
        <begin position="1"/>
        <end position="80"/>
    </location>
</feature>
<evidence type="ECO:0000313" key="2">
    <source>
        <dbReference type="EMBL" id="CAF4752503.1"/>
    </source>
</evidence>
<feature type="compositionally biased region" description="Polar residues" evidence="1">
    <location>
        <begin position="24"/>
        <end position="40"/>
    </location>
</feature>
<evidence type="ECO:0000313" key="3">
    <source>
        <dbReference type="Proteomes" id="UP000663866"/>
    </source>
</evidence>
<name>A0A821LJ05_9BILA</name>
<dbReference type="AlphaFoldDB" id="A0A821LJ05"/>
<evidence type="ECO:0000256" key="1">
    <source>
        <dbReference type="SAM" id="MobiDB-lite"/>
    </source>
</evidence>
<feature type="compositionally biased region" description="Low complexity" evidence="1">
    <location>
        <begin position="1"/>
        <end position="16"/>
    </location>
</feature>
<feature type="non-terminal residue" evidence="2">
    <location>
        <position position="80"/>
    </location>
</feature>
<sequence length="80" mass="9217">KKTSRSSSSSLPSSYESPKRFEQFKNSVANPKRQVSTDSEATNEKNQKRYRISIYPSKNEDGEFNASNDSHIFIRLNDQK</sequence>
<comment type="caution">
    <text evidence="2">The sequence shown here is derived from an EMBL/GenBank/DDBJ whole genome shotgun (WGS) entry which is preliminary data.</text>
</comment>
<dbReference type="Proteomes" id="UP000663866">
    <property type="component" value="Unassembled WGS sequence"/>
</dbReference>
<protein>
    <submittedName>
        <fullName evidence="2">Uncharacterized protein</fullName>
    </submittedName>
</protein>
<reference evidence="2" key="1">
    <citation type="submission" date="2021-02" db="EMBL/GenBank/DDBJ databases">
        <authorList>
            <person name="Nowell W R."/>
        </authorList>
    </citation>
    <scope>NUCLEOTIDE SEQUENCE</scope>
</reference>
<keyword evidence="3" id="KW-1185">Reference proteome</keyword>
<proteinExistence type="predicted"/>
<dbReference type="EMBL" id="CAJOBG010114279">
    <property type="protein sequence ID" value="CAF4752503.1"/>
    <property type="molecule type" value="Genomic_DNA"/>
</dbReference>
<gene>
    <name evidence="2" type="ORF">OVN521_LOCUS50197</name>
</gene>